<keyword evidence="2" id="KW-1133">Transmembrane helix</keyword>
<sequence length="393" mass="45747">MASSQQGISIEKHEIWPLKHLNFLPPLNTSKQVKKKTNEWHSLPSLSRRLPKPDSKQLFYNEQPTVGSRVIDRGTTTPEAQLIELEDREEDDIFLEEPITNNSNQQRSSNIRIQTQQANSSNRSISTSCTVANIFNFNLSTNRQTPNTKNNNQQQCDDTIQQSQKLQHHQNHQHNQHSNQQLLSTTRRNSSWREVAAIFTILAIYYSTSMAIIGHFGRLQNPMGDQTSSLEDRTIATIRRRSPSSNNSRSTIPRRQYNREITYAERRLPVKFLHHTRKDKEATYSRLSKIKRICTMYAFQNGGYISVKGYPRRKGFNVQIRSKRCIRRGAHVSRLQTFPYLQAQQCRVPIQIIGFRTKRRSARIYKANAVRNRATKTARHPTSLVLRRHLFTR</sequence>
<feature type="transmembrane region" description="Helical" evidence="2">
    <location>
        <begin position="195"/>
        <end position="217"/>
    </location>
</feature>
<feature type="region of interest" description="Disordered" evidence="1">
    <location>
        <begin position="141"/>
        <end position="187"/>
    </location>
</feature>
<accession>A0A1X0QS09</accession>
<name>A0A1X0QS09_RHIZD</name>
<protein>
    <submittedName>
        <fullName evidence="3">Uncharacterized protein</fullName>
    </submittedName>
</protein>
<gene>
    <name evidence="3" type="ORF">BCV72DRAFT_48265</name>
</gene>
<evidence type="ECO:0000313" key="3">
    <source>
        <dbReference type="EMBL" id="ORE02529.1"/>
    </source>
</evidence>
<feature type="compositionally biased region" description="Low complexity" evidence="1">
    <location>
        <begin position="141"/>
        <end position="165"/>
    </location>
</feature>
<feature type="compositionally biased region" description="Polar residues" evidence="1">
    <location>
        <begin position="115"/>
        <end position="125"/>
    </location>
</feature>
<dbReference type="Proteomes" id="UP000242414">
    <property type="component" value="Unassembled WGS sequence"/>
</dbReference>
<keyword evidence="2" id="KW-0812">Transmembrane</keyword>
<reference evidence="3" key="1">
    <citation type="journal article" date="2016" name="Proc. Natl. Acad. Sci. U.S.A.">
        <title>Lipid metabolic changes in an early divergent fungus govern the establishment of a mutualistic symbiosis with endobacteria.</title>
        <authorList>
            <person name="Lastovetsky O.A."/>
            <person name="Gaspar M.L."/>
            <person name="Mondo S.J."/>
            <person name="LaButti K.M."/>
            <person name="Sandor L."/>
            <person name="Grigoriev I.V."/>
            <person name="Henry S.A."/>
            <person name="Pawlowska T.E."/>
        </authorList>
    </citation>
    <scope>NUCLEOTIDE SEQUENCE [LARGE SCALE GENOMIC DNA]</scope>
    <source>
        <strain evidence="3">ATCC 52814</strain>
    </source>
</reference>
<feature type="compositionally biased region" description="Low complexity" evidence="1">
    <location>
        <begin position="243"/>
        <end position="254"/>
    </location>
</feature>
<feature type="compositionally biased region" description="Low complexity" evidence="1">
    <location>
        <begin position="101"/>
        <end position="114"/>
    </location>
</feature>
<feature type="compositionally biased region" description="Basic residues" evidence="1">
    <location>
        <begin position="166"/>
        <end position="175"/>
    </location>
</feature>
<feature type="non-terminal residue" evidence="3">
    <location>
        <position position="393"/>
    </location>
</feature>
<proteinExistence type="predicted"/>
<organism evidence="3">
    <name type="scientific">Rhizopus microsporus var. microsporus</name>
    <dbReference type="NCBI Taxonomy" id="86635"/>
    <lineage>
        <taxon>Eukaryota</taxon>
        <taxon>Fungi</taxon>
        <taxon>Fungi incertae sedis</taxon>
        <taxon>Mucoromycota</taxon>
        <taxon>Mucoromycotina</taxon>
        <taxon>Mucoromycetes</taxon>
        <taxon>Mucorales</taxon>
        <taxon>Mucorineae</taxon>
        <taxon>Rhizopodaceae</taxon>
        <taxon>Rhizopus</taxon>
    </lineage>
</organism>
<dbReference type="VEuPathDB" id="FungiDB:BCV72DRAFT_48265"/>
<feature type="region of interest" description="Disordered" evidence="1">
    <location>
        <begin position="222"/>
        <end position="254"/>
    </location>
</feature>
<dbReference type="AlphaFoldDB" id="A0A1X0QS09"/>
<evidence type="ECO:0000256" key="1">
    <source>
        <dbReference type="SAM" id="MobiDB-lite"/>
    </source>
</evidence>
<dbReference type="EMBL" id="KV922045">
    <property type="protein sequence ID" value="ORE02529.1"/>
    <property type="molecule type" value="Genomic_DNA"/>
</dbReference>
<evidence type="ECO:0000256" key="2">
    <source>
        <dbReference type="SAM" id="Phobius"/>
    </source>
</evidence>
<feature type="region of interest" description="Disordered" evidence="1">
    <location>
        <begin position="101"/>
        <end position="125"/>
    </location>
</feature>
<keyword evidence="2" id="KW-0472">Membrane</keyword>